<dbReference type="Pfam" id="PF13489">
    <property type="entry name" value="Methyltransf_23"/>
    <property type="match status" value="1"/>
</dbReference>
<keyword evidence="1" id="KW-0808">Transferase</keyword>
<dbReference type="AlphaFoldDB" id="A0A4P9Z283"/>
<dbReference type="SUPFAM" id="SSF53335">
    <property type="entry name" value="S-adenosyl-L-methionine-dependent methyltransferases"/>
    <property type="match status" value="1"/>
</dbReference>
<sequence length="278" mass="31636">MEAAPFVYDAGRRFHGEQHAPYLLPNDVDEADRMDTLHYMLRFMLSGNYAASIDHPRRMLDVGAGTGTWALEMAAEYPQCEITGIDISNIQPQAVLPRNVQFEIMNVLHGMAYNDNRFDYVHMRFISSGIPATYWATLIEDLARVCAAGGVVEIIDTSAMLRNAGPLGQKVNEWFREAGVHRKVNMDMVWEIPALMQAAGLRLERVHYLELPIGEWASKVGMLGWSNLRNLLVSLRHRLMRICNLVDEDMDRVLTGLHEELIAHRSYWKVGIFIGRKP</sequence>
<reference evidence="2" key="1">
    <citation type="journal article" date="2018" name="Nat. Microbiol.">
        <title>Leveraging single-cell genomics to expand the fungal tree of life.</title>
        <authorList>
            <person name="Ahrendt S.R."/>
            <person name="Quandt C.A."/>
            <person name="Ciobanu D."/>
            <person name="Clum A."/>
            <person name="Salamov A."/>
            <person name="Andreopoulos B."/>
            <person name="Cheng J.F."/>
            <person name="Woyke T."/>
            <person name="Pelin A."/>
            <person name="Henrissat B."/>
            <person name="Reynolds N.K."/>
            <person name="Benny G.L."/>
            <person name="Smith M.E."/>
            <person name="James T.Y."/>
            <person name="Grigoriev I.V."/>
        </authorList>
    </citation>
    <scope>NUCLEOTIDE SEQUENCE [LARGE SCALE GENOMIC DNA]</scope>
    <source>
        <strain evidence="2">Benny S71-1</strain>
    </source>
</reference>
<dbReference type="EMBL" id="KZ989583">
    <property type="protein sequence ID" value="RKP25881.1"/>
    <property type="molecule type" value="Genomic_DNA"/>
</dbReference>
<dbReference type="GO" id="GO:0008168">
    <property type="term" value="F:methyltransferase activity"/>
    <property type="evidence" value="ECO:0007669"/>
    <property type="project" value="UniProtKB-KW"/>
</dbReference>
<evidence type="ECO:0000313" key="2">
    <source>
        <dbReference type="Proteomes" id="UP000278143"/>
    </source>
</evidence>
<dbReference type="OrthoDB" id="2013972at2759"/>
<proteinExistence type="predicted"/>
<evidence type="ECO:0000313" key="1">
    <source>
        <dbReference type="EMBL" id="RKP25881.1"/>
    </source>
</evidence>
<name>A0A4P9Z283_9FUNG</name>
<dbReference type="GO" id="GO:0032259">
    <property type="term" value="P:methylation"/>
    <property type="evidence" value="ECO:0007669"/>
    <property type="project" value="UniProtKB-KW"/>
</dbReference>
<protein>
    <submittedName>
        <fullName evidence="1">S-adenosyl-L-methionine-dependent methyltransferase</fullName>
    </submittedName>
</protein>
<dbReference type="PANTHER" id="PTHR43591">
    <property type="entry name" value="METHYLTRANSFERASE"/>
    <property type="match status" value="1"/>
</dbReference>
<keyword evidence="1" id="KW-0489">Methyltransferase</keyword>
<dbReference type="Gene3D" id="3.40.50.150">
    <property type="entry name" value="Vaccinia Virus protein VP39"/>
    <property type="match status" value="1"/>
</dbReference>
<dbReference type="Proteomes" id="UP000278143">
    <property type="component" value="Unassembled WGS sequence"/>
</dbReference>
<organism evidence="1 2">
    <name type="scientific">Syncephalis pseudoplumigaleata</name>
    <dbReference type="NCBI Taxonomy" id="1712513"/>
    <lineage>
        <taxon>Eukaryota</taxon>
        <taxon>Fungi</taxon>
        <taxon>Fungi incertae sedis</taxon>
        <taxon>Zoopagomycota</taxon>
        <taxon>Zoopagomycotina</taxon>
        <taxon>Zoopagomycetes</taxon>
        <taxon>Zoopagales</taxon>
        <taxon>Piptocephalidaceae</taxon>
        <taxon>Syncephalis</taxon>
    </lineage>
</organism>
<accession>A0A4P9Z283</accession>
<dbReference type="PANTHER" id="PTHR43591:SF110">
    <property type="entry name" value="RHODANESE DOMAIN-CONTAINING PROTEIN"/>
    <property type="match status" value="1"/>
</dbReference>
<dbReference type="CDD" id="cd02440">
    <property type="entry name" value="AdoMet_MTases"/>
    <property type="match status" value="1"/>
</dbReference>
<dbReference type="InterPro" id="IPR029063">
    <property type="entry name" value="SAM-dependent_MTases_sf"/>
</dbReference>
<keyword evidence="2" id="KW-1185">Reference proteome</keyword>
<gene>
    <name evidence="1" type="ORF">SYNPS1DRAFT_15006</name>
</gene>